<evidence type="ECO:0000313" key="1">
    <source>
        <dbReference type="EMBL" id="GAA0330120.1"/>
    </source>
</evidence>
<dbReference type="Proteomes" id="UP001500782">
    <property type="component" value="Unassembled WGS sequence"/>
</dbReference>
<organism evidence="1 2">
    <name type="scientific">Bacillus carboniphilus</name>
    <dbReference type="NCBI Taxonomy" id="86663"/>
    <lineage>
        <taxon>Bacteria</taxon>
        <taxon>Bacillati</taxon>
        <taxon>Bacillota</taxon>
        <taxon>Bacilli</taxon>
        <taxon>Bacillales</taxon>
        <taxon>Bacillaceae</taxon>
        <taxon>Bacillus</taxon>
    </lineage>
</organism>
<reference evidence="2" key="1">
    <citation type="journal article" date="2019" name="Int. J. Syst. Evol. Microbiol.">
        <title>The Global Catalogue of Microorganisms (GCM) 10K type strain sequencing project: providing services to taxonomists for standard genome sequencing and annotation.</title>
        <authorList>
            <consortium name="The Broad Institute Genomics Platform"/>
            <consortium name="The Broad Institute Genome Sequencing Center for Infectious Disease"/>
            <person name="Wu L."/>
            <person name="Ma J."/>
        </authorList>
    </citation>
    <scope>NUCLEOTIDE SEQUENCE [LARGE SCALE GENOMIC DNA]</scope>
    <source>
        <strain evidence="2">JCM 9731</strain>
    </source>
</reference>
<name>A0ABP3G009_9BACI</name>
<dbReference type="EMBL" id="BAAADJ010000021">
    <property type="protein sequence ID" value="GAA0330120.1"/>
    <property type="molecule type" value="Genomic_DNA"/>
</dbReference>
<keyword evidence="2" id="KW-1185">Reference proteome</keyword>
<comment type="caution">
    <text evidence="1">The sequence shown here is derived from an EMBL/GenBank/DDBJ whole genome shotgun (WGS) entry which is preliminary data.</text>
</comment>
<proteinExistence type="predicted"/>
<evidence type="ECO:0000313" key="2">
    <source>
        <dbReference type="Proteomes" id="UP001500782"/>
    </source>
</evidence>
<gene>
    <name evidence="1" type="ORF">GCM10008967_20780</name>
</gene>
<accession>A0ABP3G009</accession>
<protein>
    <submittedName>
        <fullName evidence="1">Uncharacterized protein</fullName>
    </submittedName>
</protein>
<sequence>MGVRGKIVQLHAYTYVSLFCSFEHKLKSLGDDLNDAGINNHFFISSIFTIGFN</sequence>